<evidence type="ECO:0000313" key="2">
    <source>
        <dbReference type="EMBL" id="MED6146725.1"/>
    </source>
</evidence>
<evidence type="ECO:0000313" key="3">
    <source>
        <dbReference type="Proteomes" id="UP001341840"/>
    </source>
</evidence>
<reference evidence="2 3" key="1">
    <citation type="journal article" date="2023" name="Plants (Basel)">
        <title>Bridging the Gap: Combining Genomics and Transcriptomics Approaches to Understand Stylosanthes scabra, an Orphan Legume from the Brazilian Caatinga.</title>
        <authorList>
            <person name="Ferreira-Neto J.R.C."/>
            <person name="da Silva M.D."/>
            <person name="Binneck E."/>
            <person name="de Melo N.F."/>
            <person name="da Silva R.H."/>
            <person name="de Melo A.L.T.M."/>
            <person name="Pandolfi V."/>
            <person name="Bustamante F.O."/>
            <person name="Brasileiro-Vidal A.C."/>
            <person name="Benko-Iseppon A.M."/>
        </authorList>
    </citation>
    <scope>NUCLEOTIDE SEQUENCE [LARGE SCALE GENOMIC DNA]</scope>
    <source>
        <tissue evidence="2">Leaves</tissue>
    </source>
</reference>
<keyword evidence="3" id="KW-1185">Reference proteome</keyword>
<feature type="region of interest" description="Disordered" evidence="1">
    <location>
        <begin position="1"/>
        <end position="38"/>
    </location>
</feature>
<feature type="compositionally biased region" description="Basic and acidic residues" evidence="1">
    <location>
        <begin position="1"/>
        <end position="13"/>
    </location>
</feature>
<accession>A0ABU6TDV8</accession>
<dbReference type="Proteomes" id="UP001341840">
    <property type="component" value="Unassembled WGS sequence"/>
</dbReference>
<dbReference type="EMBL" id="JASCZI010090807">
    <property type="protein sequence ID" value="MED6146725.1"/>
    <property type="molecule type" value="Genomic_DNA"/>
</dbReference>
<protein>
    <submittedName>
        <fullName evidence="2">Uncharacterized protein</fullName>
    </submittedName>
</protein>
<comment type="caution">
    <text evidence="2">The sequence shown here is derived from an EMBL/GenBank/DDBJ whole genome shotgun (WGS) entry which is preliminary data.</text>
</comment>
<sequence>MRNTDESEMRGEEEKEDDIEEGELREGHGSGAVHHRSVAALSDNAGSLQSVHVASLAARHSLRLMCLNLRISSTDPTSFSAVSSSYTAGHDARRIYLQVQIGGAAIVQPFPSSSKNLSPPYLDTSSASL</sequence>
<proteinExistence type="predicted"/>
<evidence type="ECO:0000256" key="1">
    <source>
        <dbReference type="SAM" id="MobiDB-lite"/>
    </source>
</evidence>
<name>A0ABU6TDV8_9FABA</name>
<gene>
    <name evidence="2" type="ORF">PIB30_037262</name>
</gene>
<organism evidence="2 3">
    <name type="scientific">Stylosanthes scabra</name>
    <dbReference type="NCBI Taxonomy" id="79078"/>
    <lineage>
        <taxon>Eukaryota</taxon>
        <taxon>Viridiplantae</taxon>
        <taxon>Streptophyta</taxon>
        <taxon>Embryophyta</taxon>
        <taxon>Tracheophyta</taxon>
        <taxon>Spermatophyta</taxon>
        <taxon>Magnoliopsida</taxon>
        <taxon>eudicotyledons</taxon>
        <taxon>Gunneridae</taxon>
        <taxon>Pentapetalae</taxon>
        <taxon>rosids</taxon>
        <taxon>fabids</taxon>
        <taxon>Fabales</taxon>
        <taxon>Fabaceae</taxon>
        <taxon>Papilionoideae</taxon>
        <taxon>50 kb inversion clade</taxon>
        <taxon>dalbergioids sensu lato</taxon>
        <taxon>Dalbergieae</taxon>
        <taxon>Pterocarpus clade</taxon>
        <taxon>Stylosanthes</taxon>
    </lineage>
</organism>